<evidence type="ECO:0000313" key="6">
    <source>
        <dbReference type="EMBL" id="MBP1850678.1"/>
    </source>
</evidence>
<evidence type="ECO:0000259" key="5">
    <source>
        <dbReference type="Pfam" id="PF04355"/>
    </source>
</evidence>
<dbReference type="Pfam" id="PF04355">
    <property type="entry name" value="BamE"/>
    <property type="match status" value="1"/>
</dbReference>
<dbReference type="InterPro" id="IPR037873">
    <property type="entry name" value="BamE-like"/>
</dbReference>
<dbReference type="Gene3D" id="3.30.1450.10">
    <property type="match status" value="1"/>
</dbReference>
<keyword evidence="2" id="KW-0472">Membrane</keyword>
<evidence type="ECO:0000256" key="4">
    <source>
        <dbReference type="SAM" id="SignalP"/>
    </source>
</evidence>
<dbReference type="EMBL" id="JAGGJU010000005">
    <property type="protein sequence ID" value="MBP1850678.1"/>
    <property type="molecule type" value="Genomic_DNA"/>
</dbReference>
<evidence type="ECO:0000256" key="2">
    <source>
        <dbReference type="ARBA" id="ARBA00023136"/>
    </source>
</evidence>
<comment type="caution">
    <text evidence="6">The sequence shown here is derived from an EMBL/GenBank/DDBJ whole genome shotgun (WGS) entry which is preliminary data.</text>
</comment>
<evidence type="ECO:0000313" key="7">
    <source>
        <dbReference type="Proteomes" id="UP000759443"/>
    </source>
</evidence>
<evidence type="ECO:0000256" key="3">
    <source>
        <dbReference type="ARBA" id="ARBA00023237"/>
    </source>
</evidence>
<sequence length="163" mass="17475">MQDFRSDKVLLRSVALALILSSAGLAGCTTTEVFHNGYVVDQDALALVPVGSSREQALLTLGTPSTTATFDGEVFYYISQTRKRTFAFQKQQLVDQHILAIYFDKDGVVSNRADYTLKDGKVFDNISRTTPTGGKDLTFLQQILSGGGGAANSVKNIFGGGGL</sequence>
<dbReference type="PANTHER" id="PTHR37482:SF1">
    <property type="entry name" value="OUTER MEMBRANE PROTEIN ASSEMBLY FACTOR BAME"/>
    <property type="match status" value="1"/>
</dbReference>
<keyword evidence="1 4" id="KW-0732">Signal</keyword>
<accession>A0ABS4DYB0</accession>
<keyword evidence="7" id="KW-1185">Reference proteome</keyword>
<dbReference type="Proteomes" id="UP000759443">
    <property type="component" value="Unassembled WGS sequence"/>
</dbReference>
<protein>
    <submittedName>
        <fullName evidence="6">Outer membrane protein assembly factor BamE (Lipoprotein component of BamABCDE complex)</fullName>
    </submittedName>
</protein>
<proteinExistence type="predicted"/>
<feature type="domain" description="Outer membrane protein assembly factor BamE" evidence="5">
    <location>
        <begin position="37"/>
        <end position="111"/>
    </location>
</feature>
<keyword evidence="3" id="KW-0998">Cell outer membrane</keyword>
<dbReference type="PROSITE" id="PS51257">
    <property type="entry name" value="PROKAR_LIPOPROTEIN"/>
    <property type="match status" value="1"/>
</dbReference>
<evidence type="ECO:0000256" key="1">
    <source>
        <dbReference type="ARBA" id="ARBA00022729"/>
    </source>
</evidence>
<dbReference type="InterPro" id="IPR007450">
    <property type="entry name" value="BamE_dom"/>
</dbReference>
<feature type="signal peptide" evidence="4">
    <location>
        <begin position="1"/>
        <end position="26"/>
    </location>
</feature>
<dbReference type="PANTHER" id="PTHR37482">
    <property type="entry name" value="OUTER MEMBRANE PROTEIN ASSEMBLY FACTOR BAME"/>
    <property type="match status" value="1"/>
</dbReference>
<reference evidence="6 7" key="1">
    <citation type="submission" date="2021-03" db="EMBL/GenBank/DDBJ databases">
        <title>Genomic Encyclopedia of Type Strains, Phase IV (KMG-IV): sequencing the most valuable type-strain genomes for metagenomic binning, comparative biology and taxonomic classification.</title>
        <authorList>
            <person name="Goeker M."/>
        </authorList>
    </citation>
    <scope>NUCLEOTIDE SEQUENCE [LARGE SCALE GENOMIC DNA]</scope>
    <source>
        <strain evidence="6 7">DSM 21600</strain>
    </source>
</reference>
<gene>
    <name evidence="6" type="ORF">J2Z17_002115</name>
</gene>
<feature type="chain" id="PRO_5046268186" evidence="4">
    <location>
        <begin position="27"/>
        <end position="163"/>
    </location>
</feature>
<name>A0ABS4DYB0_9HYPH</name>
<dbReference type="InterPro" id="IPR026592">
    <property type="entry name" value="BamE"/>
</dbReference>
<organism evidence="6 7">
    <name type="scientific">Rhizobium halophytocola</name>
    <dbReference type="NCBI Taxonomy" id="735519"/>
    <lineage>
        <taxon>Bacteria</taxon>
        <taxon>Pseudomonadati</taxon>
        <taxon>Pseudomonadota</taxon>
        <taxon>Alphaproteobacteria</taxon>
        <taxon>Hyphomicrobiales</taxon>
        <taxon>Rhizobiaceae</taxon>
        <taxon>Rhizobium/Agrobacterium group</taxon>
        <taxon>Rhizobium</taxon>
    </lineage>
</organism>